<name>A0A392T2N7_9FABA</name>
<sequence length="60" mass="6690">MTQRRAQLRRRASSTVLIGVEHDSTSSMTQRRAQSTLHTDVEHGQIACWSKATCLCSTVT</sequence>
<keyword evidence="2" id="KW-1185">Reference proteome</keyword>
<feature type="non-terminal residue" evidence="1">
    <location>
        <position position="60"/>
    </location>
</feature>
<organism evidence="1 2">
    <name type="scientific">Trifolium medium</name>
    <dbReference type="NCBI Taxonomy" id="97028"/>
    <lineage>
        <taxon>Eukaryota</taxon>
        <taxon>Viridiplantae</taxon>
        <taxon>Streptophyta</taxon>
        <taxon>Embryophyta</taxon>
        <taxon>Tracheophyta</taxon>
        <taxon>Spermatophyta</taxon>
        <taxon>Magnoliopsida</taxon>
        <taxon>eudicotyledons</taxon>
        <taxon>Gunneridae</taxon>
        <taxon>Pentapetalae</taxon>
        <taxon>rosids</taxon>
        <taxon>fabids</taxon>
        <taxon>Fabales</taxon>
        <taxon>Fabaceae</taxon>
        <taxon>Papilionoideae</taxon>
        <taxon>50 kb inversion clade</taxon>
        <taxon>NPAAA clade</taxon>
        <taxon>Hologalegina</taxon>
        <taxon>IRL clade</taxon>
        <taxon>Trifolieae</taxon>
        <taxon>Trifolium</taxon>
    </lineage>
</organism>
<protein>
    <submittedName>
        <fullName evidence="1">Uncharacterized protein</fullName>
    </submittedName>
</protein>
<dbReference type="AlphaFoldDB" id="A0A392T2N7"/>
<accession>A0A392T2N7</accession>
<comment type="caution">
    <text evidence="1">The sequence shown here is derived from an EMBL/GenBank/DDBJ whole genome shotgun (WGS) entry which is preliminary data.</text>
</comment>
<proteinExistence type="predicted"/>
<evidence type="ECO:0000313" key="2">
    <source>
        <dbReference type="Proteomes" id="UP000265520"/>
    </source>
</evidence>
<dbReference type="Proteomes" id="UP000265520">
    <property type="component" value="Unassembled WGS sequence"/>
</dbReference>
<dbReference type="EMBL" id="LXQA010478890">
    <property type="protein sequence ID" value="MCI54420.1"/>
    <property type="molecule type" value="Genomic_DNA"/>
</dbReference>
<evidence type="ECO:0000313" key="1">
    <source>
        <dbReference type="EMBL" id="MCI54420.1"/>
    </source>
</evidence>
<reference evidence="1 2" key="1">
    <citation type="journal article" date="2018" name="Front. Plant Sci.">
        <title>Red Clover (Trifolium pratense) and Zigzag Clover (T. medium) - A Picture of Genomic Similarities and Differences.</title>
        <authorList>
            <person name="Dluhosova J."/>
            <person name="Istvanek J."/>
            <person name="Nedelnik J."/>
            <person name="Repkova J."/>
        </authorList>
    </citation>
    <scope>NUCLEOTIDE SEQUENCE [LARGE SCALE GENOMIC DNA]</scope>
    <source>
        <strain evidence="2">cv. 10/8</strain>
        <tissue evidence="1">Leaf</tissue>
    </source>
</reference>